<keyword evidence="1" id="KW-0233">DNA recombination</keyword>
<dbReference type="GO" id="GO:0006310">
    <property type="term" value="P:DNA recombination"/>
    <property type="evidence" value="ECO:0007669"/>
    <property type="project" value="UniProtKB-KW"/>
</dbReference>
<dbReference type="Pfam" id="PF00589">
    <property type="entry name" value="Phage_integrase"/>
    <property type="match status" value="1"/>
</dbReference>
<dbReference type="GO" id="GO:0015074">
    <property type="term" value="P:DNA integration"/>
    <property type="evidence" value="ECO:0007669"/>
    <property type="project" value="InterPro"/>
</dbReference>
<dbReference type="SUPFAM" id="SSF56349">
    <property type="entry name" value="DNA breaking-rejoining enzymes"/>
    <property type="match status" value="1"/>
</dbReference>
<evidence type="ECO:0000256" key="1">
    <source>
        <dbReference type="ARBA" id="ARBA00023172"/>
    </source>
</evidence>
<dbReference type="InterPro" id="IPR011010">
    <property type="entry name" value="DNA_brk_join_enz"/>
</dbReference>
<organism evidence="3 4">
    <name type="scientific">Aliarcobacter cryaerophilus</name>
    <dbReference type="NCBI Taxonomy" id="28198"/>
    <lineage>
        <taxon>Bacteria</taxon>
        <taxon>Pseudomonadati</taxon>
        <taxon>Campylobacterota</taxon>
        <taxon>Epsilonproteobacteria</taxon>
        <taxon>Campylobacterales</taxon>
        <taxon>Arcobacteraceae</taxon>
        <taxon>Aliarcobacter</taxon>
    </lineage>
</organism>
<evidence type="ECO:0000313" key="3">
    <source>
        <dbReference type="EMBL" id="PRM87553.1"/>
    </source>
</evidence>
<comment type="caution">
    <text evidence="3">The sequence shown here is derived from an EMBL/GenBank/DDBJ whole genome shotgun (WGS) entry which is preliminary data.</text>
</comment>
<evidence type="ECO:0000313" key="4">
    <source>
        <dbReference type="Proteomes" id="UP000239065"/>
    </source>
</evidence>
<dbReference type="InterPro" id="IPR002104">
    <property type="entry name" value="Integrase_catalytic"/>
</dbReference>
<dbReference type="PROSITE" id="PS51898">
    <property type="entry name" value="TYR_RECOMBINASE"/>
    <property type="match status" value="1"/>
</dbReference>
<dbReference type="Gene3D" id="1.10.443.10">
    <property type="entry name" value="Intergrase catalytic core"/>
    <property type="match status" value="1"/>
</dbReference>
<dbReference type="RefSeq" id="WP_105909363.1">
    <property type="nucleotide sequence ID" value="NZ_NXGJ01000008.1"/>
</dbReference>
<reference evidence="3 4" key="1">
    <citation type="submission" date="2017-09" db="EMBL/GenBank/DDBJ databases">
        <title>Reassesment of A. cryaerophilus.</title>
        <authorList>
            <person name="Perez-Cataluna A."/>
            <person name="Collado L."/>
            <person name="Salgado O."/>
            <person name="Lefinanco V."/>
            <person name="Figueras M.J."/>
        </authorList>
    </citation>
    <scope>NUCLEOTIDE SEQUENCE [LARGE SCALE GENOMIC DNA]</scope>
    <source>
        <strain evidence="3 4">LMG 9861</strain>
    </source>
</reference>
<dbReference type="CDD" id="cd00397">
    <property type="entry name" value="DNA_BRE_C"/>
    <property type="match status" value="1"/>
</dbReference>
<name>A0A2S9SLW6_9BACT</name>
<gene>
    <name evidence="3" type="ORF">CJ669_07315</name>
</gene>
<evidence type="ECO:0000259" key="2">
    <source>
        <dbReference type="PROSITE" id="PS51898"/>
    </source>
</evidence>
<proteinExistence type="predicted"/>
<sequence>MLDKKILDALLECNFEEEIYNLLKDEVFPDSDESKFSDDILRFKTSTSEYINIHLRLDGVAKLAFKTILLLKLHGHIGLSPKNSGIRAYASVLSQIIRELFTDVKERLDEITPIKFIKSLRIMSERIMAKTAKDYVMKINDWITFANPLLPYILRIDERLTKQNDLLIRIKEKALSQHQEYINGVGGIKDRLFPLEDTKKLMEKAINYIESYSEEILSSAPIFLNRKENYNDYQKRKHIVEYFKKLDYIFKEPKLKQFQEDCFNLLSHKVERPALKLLSAIRRLEGACIFVALTLTGYRASEFVKLERFPIFREEEHQFLSRMVTKTSINGESENIEMPIPSIARKAIEIISKLTALRDGKEKGDLLMNTWENKEVNNVTIASQRLSLAIKFFCNEYNLPSPTPHMARHTMAFLIVYLSEGDSLELARLFLGHKSITMTLRYLGHFNRIYQEAMLEFEYNESKYYAKQIANEIRCGNKFYGKNGQRVINAQFSGIYVEEFADLLEVGLIEMVKLSQYVILNTPYCYCIHDKSITNSMPCQKGINYTSFKNSMEFIPLTGRCKPATCDNAIFTEADISRIQANQLSNSIPEEFKKRISENIYFVSDGGLDELDTSFQKIIKQYNEDQISHTGA</sequence>
<protein>
    <recommendedName>
        <fullName evidence="2">Tyr recombinase domain-containing protein</fullName>
    </recommendedName>
</protein>
<feature type="domain" description="Tyr recombinase" evidence="2">
    <location>
        <begin position="253"/>
        <end position="456"/>
    </location>
</feature>
<accession>A0A2S9SLW6</accession>
<dbReference type="AlphaFoldDB" id="A0A2S9SLW6"/>
<dbReference type="EMBL" id="NXGJ01000008">
    <property type="protein sequence ID" value="PRM87553.1"/>
    <property type="molecule type" value="Genomic_DNA"/>
</dbReference>
<dbReference type="GO" id="GO:0003677">
    <property type="term" value="F:DNA binding"/>
    <property type="evidence" value="ECO:0007669"/>
    <property type="project" value="InterPro"/>
</dbReference>
<dbReference type="Proteomes" id="UP000239065">
    <property type="component" value="Unassembled WGS sequence"/>
</dbReference>
<dbReference type="InterPro" id="IPR013762">
    <property type="entry name" value="Integrase-like_cat_sf"/>
</dbReference>